<evidence type="ECO:0000256" key="1">
    <source>
        <dbReference type="ARBA" id="ARBA00001947"/>
    </source>
</evidence>
<dbReference type="SUPFAM" id="SSF56281">
    <property type="entry name" value="Metallo-hydrolase/oxidoreductase"/>
    <property type="match status" value="1"/>
</dbReference>
<evidence type="ECO:0000256" key="5">
    <source>
        <dbReference type="ARBA" id="ARBA00022833"/>
    </source>
</evidence>
<comment type="cofactor">
    <cofactor evidence="1">
        <name>Zn(2+)</name>
        <dbReference type="ChEBI" id="CHEBI:29105"/>
    </cofactor>
</comment>
<protein>
    <submittedName>
        <fullName evidence="7">N-acyl homoserine lactonase family protein</fullName>
    </submittedName>
</protein>
<dbReference type="Gene3D" id="3.60.15.10">
    <property type="entry name" value="Ribonuclease Z/Hydroxyacylglutathione hydrolase-like"/>
    <property type="match status" value="1"/>
</dbReference>
<dbReference type="PANTHER" id="PTHR42978:SF7">
    <property type="entry name" value="METALLO-HYDROLASE RV2300C-RELATED"/>
    <property type="match status" value="1"/>
</dbReference>
<evidence type="ECO:0000256" key="4">
    <source>
        <dbReference type="ARBA" id="ARBA00022801"/>
    </source>
</evidence>
<dbReference type="InterPro" id="IPR051013">
    <property type="entry name" value="MBL_superfamily_lactonases"/>
</dbReference>
<dbReference type="OrthoDB" id="9773738at2"/>
<feature type="domain" description="Metallo-beta-lactamase" evidence="6">
    <location>
        <begin position="41"/>
        <end position="249"/>
    </location>
</feature>
<dbReference type="InterPro" id="IPR036866">
    <property type="entry name" value="RibonucZ/Hydroxyglut_hydro"/>
</dbReference>
<dbReference type="RefSeq" id="WP_128628687.1">
    <property type="nucleotide sequence ID" value="NZ_RKST01000045.1"/>
</dbReference>
<keyword evidence="5" id="KW-0862">Zinc</keyword>
<reference evidence="7 8" key="1">
    <citation type="submission" date="2018-11" db="EMBL/GenBank/DDBJ databases">
        <title>Pseudaminobacter arsenicus sp. nov., an arsenic-resistant bacterium isolated from arsenic-rich aquifers.</title>
        <authorList>
            <person name="Mu Y."/>
        </authorList>
    </citation>
    <scope>NUCLEOTIDE SEQUENCE [LARGE SCALE GENOMIC DNA]</scope>
    <source>
        <strain evidence="7 8">CB3</strain>
    </source>
</reference>
<gene>
    <name evidence="7" type="ORF">EET67_23480</name>
</gene>
<dbReference type="GO" id="GO:0046872">
    <property type="term" value="F:metal ion binding"/>
    <property type="evidence" value="ECO:0007669"/>
    <property type="project" value="UniProtKB-KW"/>
</dbReference>
<name>A0A432UZM8_9HYPH</name>
<comment type="similarity">
    <text evidence="2">Belongs to the metallo-beta-lactamase superfamily.</text>
</comment>
<proteinExistence type="inferred from homology"/>
<dbReference type="SMART" id="SM00849">
    <property type="entry name" value="Lactamase_B"/>
    <property type="match status" value="1"/>
</dbReference>
<keyword evidence="3" id="KW-0479">Metal-binding</keyword>
<organism evidence="7 8">
    <name type="scientific">Borborobacter arsenicus</name>
    <dbReference type="NCBI Taxonomy" id="1851146"/>
    <lineage>
        <taxon>Bacteria</taxon>
        <taxon>Pseudomonadati</taxon>
        <taxon>Pseudomonadota</taxon>
        <taxon>Alphaproteobacteria</taxon>
        <taxon>Hyphomicrobiales</taxon>
        <taxon>Phyllobacteriaceae</taxon>
        <taxon>Borborobacter</taxon>
    </lineage>
</organism>
<evidence type="ECO:0000259" key="6">
    <source>
        <dbReference type="SMART" id="SM00849"/>
    </source>
</evidence>
<sequence>MNDLYELYAIRYATRGNRYSSENFIVNAWSQGGSSKESPIDYYFWLIKNSSRVIVVDTGFTQAEAAVRRQASGGVWDPQFFCDPVDAVRMLGVDPASVSDVILTHLHFDHAGSLSAFPSARFHIQEREAAYATGPNMAHQFLNSAYSPDHIKEFIDLLYGGRVVFHAGDSALAPGVSLHPLPGHTLGLQGVRVSTKRGQVLLASDSTHFYVNFETNSPFPIVANVTAMMESFARLNSLADSKDHIIPGHDPLIRNRYAPLSQKLDDVVFRLDEPINM</sequence>
<evidence type="ECO:0000256" key="3">
    <source>
        <dbReference type="ARBA" id="ARBA00022723"/>
    </source>
</evidence>
<evidence type="ECO:0000313" key="8">
    <source>
        <dbReference type="Proteomes" id="UP000281647"/>
    </source>
</evidence>
<dbReference type="CDD" id="cd07729">
    <property type="entry name" value="AHL_lactonase_MBL-fold"/>
    <property type="match status" value="1"/>
</dbReference>
<keyword evidence="8" id="KW-1185">Reference proteome</keyword>
<dbReference type="Pfam" id="PF00753">
    <property type="entry name" value="Lactamase_B"/>
    <property type="match status" value="1"/>
</dbReference>
<evidence type="ECO:0000313" key="7">
    <source>
        <dbReference type="EMBL" id="RUM95397.1"/>
    </source>
</evidence>
<comment type="caution">
    <text evidence="7">The sequence shown here is derived from an EMBL/GenBank/DDBJ whole genome shotgun (WGS) entry which is preliminary data.</text>
</comment>
<dbReference type="Proteomes" id="UP000281647">
    <property type="component" value="Unassembled WGS sequence"/>
</dbReference>
<dbReference type="GO" id="GO:0016787">
    <property type="term" value="F:hydrolase activity"/>
    <property type="evidence" value="ECO:0007669"/>
    <property type="project" value="UniProtKB-KW"/>
</dbReference>
<dbReference type="PANTHER" id="PTHR42978">
    <property type="entry name" value="QUORUM-QUENCHING LACTONASE YTNP-RELATED-RELATED"/>
    <property type="match status" value="1"/>
</dbReference>
<dbReference type="EMBL" id="RKST01000045">
    <property type="protein sequence ID" value="RUM95397.1"/>
    <property type="molecule type" value="Genomic_DNA"/>
</dbReference>
<evidence type="ECO:0000256" key="2">
    <source>
        <dbReference type="ARBA" id="ARBA00007749"/>
    </source>
</evidence>
<dbReference type="AlphaFoldDB" id="A0A432UZM8"/>
<accession>A0A432UZM8</accession>
<keyword evidence="4" id="KW-0378">Hydrolase</keyword>
<dbReference type="InterPro" id="IPR001279">
    <property type="entry name" value="Metallo-B-lactamas"/>
</dbReference>